<dbReference type="SUPFAM" id="SSF47240">
    <property type="entry name" value="Ferritin-like"/>
    <property type="match status" value="1"/>
</dbReference>
<evidence type="ECO:0000313" key="2">
    <source>
        <dbReference type="EMBL" id="CDX03791.1"/>
    </source>
</evidence>
<accession>A0A098B7F7</accession>
<dbReference type="InterPro" id="IPR009078">
    <property type="entry name" value="Ferritin-like_SF"/>
</dbReference>
<dbReference type="EMBL" id="LK996017">
    <property type="protein sequence ID" value="CDX03791.1"/>
    <property type="molecule type" value="Genomic_DNA"/>
</dbReference>
<protein>
    <submittedName>
        <fullName evidence="2">Rubrerythrin</fullName>
    </submittedName>
</protein>
<gene>
    <name evidence="2" type="ORF">DPCES_3905</name>
</gene>
<dbReference type="Gene3D" id="1.20.1260.10">
    <property type="match status" value="1"/>
</dbReference>
<dbReference type="RefSeq" id="WP_005809347.1">
    <property type="nucleotide sequence ID" value="NZ_CABKQQ010000019.1"/>
</dbReference>
<evidence type="ECO:0000259" key="1">
    <source>
        <dbReference type="Pfam" id="PF02915"/>
    </source>
</evidence>
<reference evidence="2" key="1">
    <citation type="submission" date="2014-07" db="EMBL/GenBank/DDBJ databases">
        <authorList>
            <person name="Hornung V.Bastian."/>
        </authorList>
    </citation>
    <scope>NUCLEOTIDE SEQUENCE</scope>
    <source>
        <strain evidence="2">PCE-S</strain>
    </source>
</reference>
<proteinExistence type="predicted"/>
<dbReference type="GO" id="GO:0046872">
    <property type="term" value="F:metal ion binding"/>
    <property type="evidence" value="ECO:0007669"/>
    <property type="project" value="InterPro"/>
</dbReference>
<dbReference type="PATRIC" id="fig|49338.4.peg.4195"/>
<dbReference type="InterPro" id="IPR012347">
    <property type="entry name" value="Ferritin-like"/>
</dbReference>
<feature type="domain" description="Rubrerythrin diiron-binding" evidence="1">
    <location>
        <begin position="10"/>
        <end position="61"/>
    </location>
</feature>
<dbReference type="GO" id="GO:0016491">
    <property type="term" value="F:oxidoreductase activity"/>
    <property type="evidence" value="ECO:0007669"/>
    <property type="project" value="InterPro"/>
</dbReference>
<organism evidence="2">
    <name type="scientific">Desulfitobacterium hafniense</name>
    <name type="common">Desulfitobacterium frappieri</name>
    <dbReference type="NCBI Taxonomy" id="49338"/>
    <lineage>
        <taxon>Bacteria</taxon>
        <taxon>Bacillati</taxon>
        <taxon>Bacillota</taxon>
        <taxon>Clostridia</taxon>
        <taxon>Eubacteriales</taxon>
        <taxon>Desulfitobacteriaceae</taxon>
        <taxon>Desulfitobacterium</taxon>
    </lineage>
</organism>
<dbReference type="InterPro" id="IPR003251">
    <property type="entry name" value="Rr_diiron-bd_dom"/>
</dbReference>
<name>A0A098B7F7_DESHA</name>
<sequence>MQQILNGILEAIEDEIKAQKHYQTLAENAADPKVKKFFEQLKRDEEEHEQALRTRYEAFMKLQEADQRGNG</sequence>
<dbReference type="AlphaFoldDB" id="A0A098B7F7"/>
<dbReference type="Pfam" id="PF02915">
    <property type="entry name" value="Rubrerythrin"/>
    <property type="match status" value="1"/>
</dbReference>